<dbReference type="Pfam" id="PF11998">
    <property type="entry name" value="DUF3493"/>
    <property type="match status" value="1"/>
</dbReference>
<proteinExistence type="predicted"/>
<dbReference type="InterPro" id="IPR021883">
    <property type="entry name" value="LPA1-like"/>
</dbReference>
<evidence type="ECO:0000313" key="3">
    <source>
        <dbReference type="Proteomes" id="UP000625316"/>
    </source>
</evidence>
<name>A0A928Z583_9CYAN</name>
<keyword evidence="1" id="KW-1133">Transmembrane helix</keyword>
<accession>A0A928Z583</accession>
<organism evidence="2 3">
    <name type="scientific">Romeriopsis navalis LEGE 11480</name>
    <dbReference type="NCBI Taxonomy" id="2777977"/>
    <lineage>
        <taxon>Bacteria</taxon>
        <taxon>Bacillati</taxon>
        <taxon>Cyanobacteriota</taxon>
        <taxon>Cyanophyceae</taxon>
        <taxon>Leptolyngbyales</taxon>
        <taxon>Leptolyngbyaceae</taxon>
        <taxon>Romeriopsis</taxon>
        <taxon>Romeriopsis navalis</taxon>
    </lineage>
</organism>
<dbReference type="RefSeq" id="WP_264325812.1">
    <property type="nucleotide sequence ID" value="NZ_JADEXQ010000049.1"/>
</dbReference>
<comment type="caution">
    <text evidence="2">The sequence shown here is derived from an EMBL/GenBank/DDBJ whole genome shotgun (WGS) entry which is preliminary data.</text>
</comment>
<sequence length="111" mass="12231">MSQSLREKDPDKYASLVAEAQAPFRNLRLFVYAACSVSGAVGGFVFFFRILAGRDLSQTIPNFAVQAGVVALTTWLFLKETKAKKNAIATVRDEMQKGAYPSPEKNLKKSL</sequence>
<feature type="transmembrane region" description="Helical" evidence="1">
    <location>
        <begin position="60"/>
        <end position="78"/>
    </location>
</feature>
<keyword evidence="1" id="KW-0812">Transmembrane</keyword>
<keyword evidence="3" id="KW-1185">Reference proteome</keyword>
<gene>
    <name evidence="2" type="ORF">IQ266_14695</name>
</gene>
<dbReference type="EMBL" id="JADEXQ010000049">
    <property type="protein sequence ID" value="MBE9030980.1"/>
    <property type="molecule type" value="Genomic_DNA"/>
</dbReference>
<dbReference type="Proteomes" id="UP000625316">
    <property type="component" value="Unassembled WGS sequence"/>
</dbReference>
<feature type="transmembrane region" description="Helical" evidence="1">
    <location>
        <begin position="29"/>
        <end position="48"/>
    </location>
</feature>
<evidence type="ECO:0000313" key="2">
    <source>
        <dbReference type="EMBL" id="MBE9030980.1"/>
    </source>
</evidence>
<keyword evidence="1" id="KW-0472">Membrane</keyword>
<dbReference type="AlphaFoldDB" id="A0A928Z583"/>
<protein>
    <submittedName>
        <fullName evidence="2">DUF3493 domain-containing protein</fullName>
    </submittedName>
</protein>
<reference evidence="2" key="1">
    <citation type="submission" date="2020-10" db="EMBL/GenBank/DDBJ databases">
        <authorList>
            <person name="Castelo-Branco R."/>
            <person name="Eusebio N."/>
            <person name="Adriana R."/>
            <person name="Vieira A."/>
            <person name="Brugerolle De Fraissinette N."/>
            <person name="Rezende De Castro R."/>
            <person name="Schneider M.P."/>
            <person name="Vasconcelos V."/>
            <person name="Leao P.N."/>
        </authorList>
    </citation>
    <scope>NUCLEOTIDE SEQUENCE</scope>
    <source>
        <strain evidence="2">LEGE 11480</strain>
    </source>
</reference>
<evidence type="ECO:0000256" key="1">
    <source>
        <dbReference type="SAM" id="Phobius"/>
    </source>
</evidence>